<evidence type="ECO:0000313" key="3">
    <source>
        <dbReference type="Proteomes" id="UP000254664"/>
    </source>
</evidence>
<sequence length="74" mass="9008">MDYGLIAILIFFIGYYTFKYIKNKKVIFIGIDNLESLPYKTYLIIIWINEFFKIFFNIEDESICRFTSYNAFIF</sequence>
<dbReference type="AlphaFoldDB" id="A0A381JCG1"/>
<proteinExistence type="predicted"/>
<evidence type="ECO:0000313" key="2">
    <source>
        <dbReference type="EMBL" id="SUY48116.1"/>
    </source>
</evidence>
<protein>
    <submittedName>
        <fullName evidence="2">Uncharacterized protein</fullName>
    </submittedName>
</protein>
<feature type="transmembrane region" description="Helical" evidence="1">
    <location>
        <begin position="6"/>
        <end position="21"/>
    </location>
</feature>
<dbReference type="Proteomes" id="UP000254664">
    <property type="component" value="Unassembled WGS sequence"/>
</dbReference>
<reference evidence="2 3" key="1">
    <citation type="submission" date="2018-06" db="EMBL/GenBank/DDBJ databases">
        <authorList>
            <consortium name="Pathogen Informatics"/>
            <person name="Doyle S."/>
        </authorList>
    </citation>
    <scope>NUCLEOTIDE SEQUENCE [LARGE SCALE GENOMIC DNA]</scope>
    <source>
        <strain evidence="2 3">NCTC9836</strain>
    </source>
</reference>
<dbReference type="EMBL" id="UFWZ01000001">
    <property type="protein sequence ID" value="SUY48116.1"/>
    <property type="molecule type" value="Genomic_DNA"/>
</dbReference>
<name>A0A381JCG1_9CLOT</name>
<keyword evidence="3" id="KW-1185">Reference proteome</keyword>
<keyword evidence="1" id="KW-1133">Transmembrane helix</keyword>
<organism evidence="2 3">
    <name type="scientific">Clostridium putrefaciens</name>
    <dbReference type="NCBI Taxonomy" id="99675"/>
    <lineage>
        <taxon>Bacteria</taxon>
        <taxon>Bacillati</taxon>
        <taxon>Bacillota</taxon>
        <taxon>Clostridia</taxon>
        <taxon>Eubacteriales</taxon>
        <taxon>Clostridiaceae</taxon>
        <taxon>Clostridium</taxon>
    </lineage>
</organism>
<keyword evidence="1" id="KW-0812">Transmembrane</keyword>
<evidence type="ECO:0000256" key="1">
    <source>
        <dbReference type="SAM" id="Phobius"/>
    </source>
</evidence>
<accession>A0A381JCG1</accession>
<gene>
    <name evidence="2" type="ORF">NCTC9836_02491</name>
</gene>
<keyword evidence="1" id="KW-0472">Membrane</keyword>